<comment type="caution">
    <text evidence="4">The sequence shown here is derived from an EMBL/GenBank/DDBJ whole genome shotgun (WGS) entry which is preliminary data.</text>
</comment>
<organism evidence="4 5">
    <name type="scientific">Actinoplanes octamycinicus</name>
    <dbReference type="NCBI Taxonomy" id="135948"/>
    <lineage>
        <taxon>Bacteria</taxon>
        <taxon>Bacillati</taxon>
        <taxon>Actinomycetota</taxon>
        <taxon>Actinomycetes</taxon>
        <taxon>Micromonosporales</taxon>
        <taxon>Micromonosporaceae</taxon>
        <taxon>Actinoplanes</taxon>
    </lineage>
</organism>
<feature type="compositionally biased region" description="Low complexity" evidence="1">
    <location>
        <begin position="84"/>
        <end position="94"/>
    </location>
</feature>
<keyword evidence="3" id="KW-0732">Signal</keyword>
<keyword evidence="2" id="KW-0472">Membrane</keyword>
<evidence type="ECO:0000313" key="4">
    <source>
        <dbReference type="EMBL" id="MBB4738516.1"/>
    </source>
</evidence>
<feature type="signal peptide" evidence="3">
    <location>
        <begin position="1"/>
        <end position="28"/>
    </location>
</feature>
<feature type="region of interest" description="Disordered" evidence="1">
    <location>
        <begin position="59"/>
        <end position="98"/>
    </location>
</feature>
<name>A0A7W7GUH2_9ACTN</name>
<evidence type="ECO:0000313" key="5">
    <source>
        <dbReference type="Proteomes" id="UP000546162"/>
    </source>
</evidence>
<sequence length="490" mass="49125">MTPARSLAASVAALGFAGTLTAPLPALAAPESCARPQRYAAQAEAELLRIQRLDLGAAAAKREHGAGLPKRDSDERPSSPSPEPSSSASPAPEESAGKVLEELRTESSFAPAAWRKKPADVVAGVGLGDARSVMIADAPVKSAAAGLILNGRVAGAPAAEQVLRQAPPSHPEPIEQHTGPKRFGPIQVGGGAMSARARWEPEFGCGTGRGEISRSSTRLDRIRLGGDLIAVPSQSSTASSTGLHGNGGAARSVAEATVTAGRIEIAGGEVRIKILRAPTLRVSMSATEGGEVRFQPAVVEVSGPGVSGTRLETSTDRLDVTVDDLGPVTESSPSPVLPSRGSPVPSIPGLPIPSGGAGGGSPLLEGAPAGKAIVRVALGDVRQASKGHALAARATAVKVSVLRAPERGRGKAGYGSAGAVAELGIGMLEAAAVAPEPGRHTVEAGPASAAAATLPVTGPKLAPLVITGAGLLVGGMCAILLGSRRRRPRP</sequence>
<dbReference type="AlphaFoldDB" id="A0A7W7GUH2"/>
<reference evidence="4 5" key="1">
    <citation type="submission" date="2020-08" db="EMBL/GenBank/DDBJ databases">
        <title>Sequencing the genomes of 1000 actinobacteria strains.</title>
        <authorList>
            <person name="Klenk H.-P."/>
        </authorList>
    </citation>
    <scope>NUCLEOTIDE SEQUENCE [LARGE SCALE GENOMIC DNA]</scope>
    <source>
        <strain evidence="4 5">DSM 45809</strain>
    </source>
</reference>
<keyword evidence="5" id="KW-1185">Reference proteome</keyword>
<evidence type="ECO:0008006" key="6">
    <source>
        <dbReference type="Google" id="ProtNLM"/>
    </source>
</evidence>
<dbReference type="RefSeq" id="WP_185038910.1">
    <property type="nucleotide sequence ID" value="NZ_BAABFG010000005.1"/>
</dbReference>
<keyword evidence="2" id="KW-0812">Transmembrane</keyword>
<feature type="region of interest" description="Disordered" evidence="1">
    <location>
        <begin position="323"/>
        <end position="343"/>
    </location>
</feature>
<dbReference type="EMBL" id="JACHNB010000001">
    <property type="protein sequence ID" value="MBB4738516.1"/>
    <property type="molecule type" value="Genomic_DNA"/>
</dbReference>
<keyword evidence="2" id="KW-1133">Transmembrane helix</keyword>
<evidence type="ECO:0000256" key="1">
    <source>
        <dbReference type="SAM" id="MobiDB-lite"/>
    </source>
</evidence>
<evidence type="ECO:0000256" key="3">
    <source>
        <dbReference type="SAM" id="SignalP"/>
    </source>
</evidence>
<accession>A0A7W7GUH2</accession>
<evidence type="ECO:0000256" key="2">
    <source>
        <dbReference type="SAM" id="Phobius"/>
    </source>
</evidence>
<proteinExistence type="predicted"/>
<protein>
    <recommendedName>
        <fullName evidence="6">Gram-positive cocci surface proteins LPxTG domain-containing protein</fullName>
    </recommendedName>
</protein>
<feature type="chain" id="PRO_5030971656" description="Gram-positive cocci surface proteins LPxTG domain-containing protein" evidence="3">
    <location>
        <begin position="29"/>
        <end position="490"/>
    </location>
</feature>
<gene>
    <name evidence="4" type="ORF">BJY16_001975</name>
</gene>
<feature type="transmembrane region" description="Helical" evidence="2">
    <location>
        <begin position="461"/>
        <end position="481"/>
    </location>
</feature>
<feature type="compositionally biased region" description="Basic and acidic residues" evidence="1">
    <location>
        <begin position="60"/>
        <end position="77"/>
    </location>
</feature>
<dbReference type="Proteomes" id="UP000546162">
    <property type="component" value="Unassembled WGS sequence"/>
</dbReference>